<sequence length="146" mass="16299" precursor="true">MKKFLSSITLVFLALAACTKNPASPKSQTTVAPWPAQDIYRAYSNFVDVKHPLQHLGQDKNLLFIPIKIVSVSSPCFVSPKEPGMVCRFILSGSFFNNKTNFTFDRGDTVVEEARFYNHKMYDLRGISVQLSTGPCNIVSKCTLSE</sequence>
<dbReference type="PROSITE" id="PS51257">
    <property type="entry name" value="PROKAR_LIPOPROTEIN"/>
    <property type="match status" value="1"/>
</dbReference>
<organism evidence="2">
    <name type="scientific">Leptospirillum ferriphilum</name>
    <dbReference type="NCBI Taxonomy" id="178606"/>
    <lineage>
        <taxon>Bacteria</taxon>
        <taxon>Pseudomonadati</taxon>
        <taxon>Nitrospirota</taxon>
        <taxon>Nitrospiria</taxon>
        <taxon>Nitrospirales</taxon>
        <taxon>Nitrospiraceae</taxon>
        <taxon>Leptospirillum</taxon>
    </lineage>
</organism>
<evidence type="ECO:0008006" key="3">
    <source>
        <dbReference type="Google" id="ProtNLM"/>
    </source>
</evidence>
<dbReference type="EMBL" id="LT966316">
    <property type="protein sequence ID" value="SOU92367.1"/>
    <property type="molecule type" value="Genomic_DNA"/>
</dbReference>
<accession>A0A2I2MF82</accession>
<protein>
    <recommendedName>
        <fullName evidence="3">Lipoprotein</fullName>
    </recommendedName>
</protein>
<proteinExistence type="predicted"/>
<evidence type="ECO:0000256" key="1">
    <source>
        <dbReference type="SAM" id="SignalP"/>
    </source>
</evidence>
<feature type="chain" id="PRO_5014172554" description="Lipoprotein" evidence="1">
    <location>
        <begin position="24"/>
        <end position="146"/>
    </location>
</feature>
<feature type="signal peptide" evidence="1">
    <location>
        <begin position="1"/>
        <end position="23"/>
    </location>
</feature>
<name>A0A2I2MF82_9BACT</name>
<gene>
    <name evidence="2" type="ORF">LFTS_00994</name>
</gene>
<dbReference type="AlphaFoldDB" id="A0A2I2MF82"/>
<keyword evidence="1" id="KW-0732">Signal</keyword>
<evidence type="ECO:0000313" key="2">
    <source>
        <dbReference type="EMBL" id="SOU92367.1"/>
    </source>
</evidence>
<reference evidence="2" key="1">
    <citation type="submission" date="2017-12" db="EMBL/GenBank/DDBJ databases">
        <authorList>
            <consortium name="SysMetEx"/>
        </authorList>
    </citation>
    <scope>NUCLEOTIDE SEQUENCE</scope>
    <source>
        <strain evidence="2">Pb_238</strain>
    </source>
</reference>
<dbReference type="RefSeq" id="WP_036082418.1">
    <property type="nucleotide sequence ID" value="NZ_JPGK01000005.1"/>
</dbReference>